<dbReference type="InterPro" id="IPR049577">
    <property type="entry name" value="GMPP_N"/>
</dbReference>
<protein>
    <recommendedName>
        <fullName evidence="2">mannose-1-phosphate guanylyltransferase</fullName>
        <ecNumber evidence="2">2.7.7.13</ecNumber>
    </recommendedName>
</protein>
<keyword evidence="4" id="KW-0548">Nucleotidyltransferase</keyword>
<proteinExistence type="inferred from homology"/>
<evidence type="ECO:0000259" key="10">
    <source>
        <dbReference type="Pfam" id="PF22640"/>
    </source>
</evidence>
<dbReference type="InterPro" id="IPR051161">
    <property type="entry name" value="Mannose-6P_isomerase_type2"/>
</dbReference>
<dbReference type="Pfam" id="PF01050">
    <property type="entry name" value="MannoseP_isomer"/>
    <property type="match status" value="1"/>
</dbReference>
<evidence type="ECO:0000256" key="2">
    <source>
        <dbReference type="ARBA" id="ARBA00012387"/>
    </source>
</evidence>
<dbReference type="FunFam" id="2.60.120.10:FF:000032">
    <property type="entry name" value="Mannose-1-phosphate guanylyltransferase/mannose-6-phosphate isomerase"/>
    <property type="match status" value="1"/>
</dbReference>
<comment type="similarity">
    <text evidence="1">Belongs to the mannose-6-phosphate isomerase type 2 family.</text>
</comment>
<evidence type="ECO:0000259" key="9">
    <source>
        <dbReference type="Pfam" id="PF01050"/>
    </source>
</evidence>
<dbReference type="InterPro" id="IPR005835">
    <property type="entry name" value="NTP_transferase_dom"/>
</dbReference>
<dbReference type="SUPFAM" id="SSF53448">
    <property type="entry name" value="Nucleotide-diphospho-sugar transferases"/>
    <property type="match status" value="1"/>
</dbReference>
<dbReference type="PANTHER" id="PTHR46390:SF1">
    <property type="entry name" value="MANNOSE-1-PHOSPHATE GUANYLYLTRANSFERASE"/>
    <property type="match status" value="1"/>
</dbReference>
<dbReference type="Gene3D" id="3.90.550.10">
    <property type="entry name" value="Spore Coat Polysaccharide Biosynthesis Protein SpsA, Chain A"/>
    <property type="match status" value="1"/>
</dbReference>
<dbReference type="InterPro" id="IPR054566">
    <property type="entry name" value="ManC/GMP-like_b-helix"/>
</dbReference>
<dbReference type="Gene3D" id="2.60.120.10">
    <property type="entry name" value="Jelly Rolls"/>
    <property type="match status" value="1"/>
</dbReference>
<evidence type="ECO:0000256" key="7">
    <source>
        <dbReference type="ARBA" id="ARBA00047343"/>
    </source>
</evidence>
<evidence type="ECO:0000313" key="11">
    <source>
        <dbReference type="EMBL" id="SVA90710.1"/>
    </source>
</evidence>
<dbReference type="GO" id="GO:0004475">
    <property type="term" value="F:mannose-1-phosphate guanylyltransferase (GTP) activity"/>
    <property type="evidence" value="ECO:0007669"/>
    <property type="project" value="UniProtKB-EC"/>
</dbReference>
<dbReference type="InterPro" id="IPR029044">
    <property type="entry name" value="Nucleotide-diphossugar_trans"/>
</dbReference>
<name>A0A381ZN79_9ZZZZ</name>
<dbReference type="InterPro" id="IPR011051">
    <property type="entry name" value="RmlC_Cupin_sf"/>
</dbReference>
<feature type="domain" description="Nucleotidyl transferase" evidence="8">
    <location>
        <begin position="1"/>
        <end position="270"/>
    </location>
</feature>
<feature type="domain" description="Mannose-6-phosphate isomerase type II C-terminal" evidence="9">
    <location>
        <begin position="334"/>
        <end position="448"/>
    </location>
</feature>
<dbReference type="EC" id="2.7.7.13" evidence="2"/>
<keyword evidence="3" id="KW-0808">Transferase</keyword>
<dbReference type="Pfam" id="PF22640">
    <property type="entry name" value="ManC_GMP_beta-helix"/>
    <property type="match status" value="1"/>
</dbReference>
<keyword evidence="5" id="KW-0547">Nucleotide-binding</keyword>
<dbReference type="Pfam" id="PF00483">
    <property type="entry name" value="NTP_transferase"/>
    <property type="match status" value="1"/>
</dbReference>
<evidence type="ECO:0000259" key="8">
    <source>
        <dbReference type="Pfam" id="PF00483"/>
    </source>
</evidence>
<reference evidence="11" key="1">
    <citation type="submission" date="2018-05" db="EMBL/GenBank/DDBJ databases">
        <authorList>
            <person name="Lanie J.A."/>
            <person name="Ng W.-L."/>
            <person name="Kazmierczak K.M."/>
            <person name="Andrzejewski T.M."/>
            <person name="Davidsen T.M."/>
            <person name="Wayne K.J."/>
            <person name="Tettelin H."/>
            <person name="Glass J.I."/>
            <person name="Rusch D."/>
            <person name="Podicherti R."/>
            <person name="Tsui H.-C.T."/>
            <person name="Winkler M.E."/>
        </authorList>
    </citation>
    <scope>NUCLEOTIDE SEQUENCE</scope>
</reference>
<dbReference type="InterPro" id="IPR001538">
    <property type="entry name" value="Man6P_isomerase-2_C"/>
</dbReference>
<dbReference type="InterPro" id="IPR006375">
    <property type="entry name" value="Man1P_GuaTrfase/Man6P_Isoase"/>
</dbReference>
<dbReference type="AlphaFoldDB" id="A0A381ZN79"/>
<dbReference type="SUPFAM" id="SSF51182">
    <property type="entry name" value="RmlC-like cupins"/>
    <property type="match status" value="1"/>
</dbReference>
<evidence type="ECO:0000256" key="3">
    <source>
        <dbReference type="ARBA" id="ARBA00022679"/>
    </source>
</evidence>
<dbReference type="GO" id="GO:0000271">
    <property type="term" value="P:polysaccharide biosynthetic process"/>
    <property type="evidence" value="ECO:0007669"/>
    <property type="project" value="InterPro"/>
</dbReference>
<dbReference type="CDD" id="cd02509">
    <property type="entry name" value="GDP-M1P_Guanylyltransferase"/>
    <property type="match status" value="1"/>
</dbReference>
<evidence type="ECO:0000256" key="4">
    <source>
        <dbReference type="ARBA" id="ARBA00022695"/>
    </source>
</evidence>
<dbReference type="GO" id="GO:0005525">
    <property type="term" value="F:GTP binding"/>
    <property type="evidence" value="ECO:0007669"/>
    <property type="project" value="UniProtKB-KW"/>
</dbReference>
<organism evidence="11">
    <name type="scientific">marine metagenome</name>
    <dbReference type="NCBI Taxonomy" id="408172"/>
    <lineage>
        <taxon>unclassified sequences</taxon>
        <taxon>metagenomes</taxon>
        <taxon>ecological metagenomes</taxon>
    </lineage>
</organism>
<evidence type="ECO:0000256" key="5">
    <source>
        <dbReference type="ARBA" id="ARBA00022741"/>
    </source>
</evidence>
<evidence type="ECO:0000256" key="1">
    <source>
        <dbReference type="ARBA" id="ARBA00006115"/>
    </source>
</evidence>
<dbReference type="EMBL" id="UINC01021993">
    <property type="protein sequence ID" value="SVA90710.1"/>
    <property type="molecule type" value="Genomic_DNA"/>
</dbReference>
<accession>A0A381ZN79</accession>
<dbReference type="CDD" id="cd02213">
    <property type="entry name" value="cupin_PMI_typeII_C"/>
    <property type="match status" value="1"/>
</dbReference>
<sequence>MWPLSRTFFPKQFINLINDTTLFQDTIMRLPKEVSEPLIICNEAHRFIVAEQLRQIESGNIGIILEPVGKNTAPAIAIAAMKLLNDNKDPILLVLSSDHLIKNNQKFHRSIMIAKEIAEQKKLVAIGVEPSAAETGYGYIEIDNSDTSEYYNITSFTEKPNQKNAKKYLDSGNYLWNSGIFLFRASVYLRELEKFEPEIYTACKKSSKSVNIDSDFVRLDNNHFRKCPDKSIDYAVMEKTNNAVVVPFNGVWSDIGSWDTLWKAKPKDTNNNVIEGDVILDKVSNSYVYSSNRLVSATNLSDLIIIDTQDALLVSSKKSSQNINNIVEKLKIDSRSEKDDNRKVYRPWGYFDSIDYGEGFQVKRLFINPGAKLSLQKHQKRAEHWVVVKGIALVTCGEKKYKLTENQSTYIPKGEIHRLENREKNPLEIIEIQTGNYLGEDDIIRLEDDYERN</sequence>
<gene>
    <name evidence="11" type="ORF">METZ01_LOCUS143564</name>
</gene>
<keyword evidence="6" id="KW-0342">GTP-binding</keyword>
<dbReference type="InterPro" id="IPR014710">
    <property type="entry name" value="RmlC-like_jellyroll"/>
</dbReference>
<dbReference type="FunFam" id="3.90.550.10:FF:000046">
    <property type="entry name" value="Mannose-1-phosphate guanylyltransferase (GDP)"/>
    <property type="match status" value="1"/>
</dbReference>
<comment type="catalytic activity">
    <reaction evidence="7">
        <text>alpha-D-mannose 1-phosphate + GTP + H(+) = GDP-alpha-D-mannose + diphosphate</text>
        <dbReference type="Rhea" id="RHEA:15229"/>
        <dbReference type="ChEBI" id="CHEBI:15378"/>
        <dbReference type="ChEBI" id="CHEBI:33019"/>
        <dbReference type="ChEBI" id="CHEBI:37565"/>
        <dbReference type="ChEBI" id="CHEBI:57527"/>
        <dbReference type="ChEBI" id="CHEBI:58409"/>
        <dbReference type="EC" id="2.7.7.13"/>
    </reaction>
</comment>
<dbReference type="GO" id="GO:0009298">
    <property type="term" value="P:GDP-mannose biosynthetic process"/>
    <property type="evidence" value="ECO:0007669"/>
    <property type="project" value="TreeGrafter"/>
</dbReference>
<evidence type="ECO:0000256" key="6">
    <source>
        <dbReference type="ARBA" id="ARBA00023134"/>
    </source>
</evidence>
<dbReference type="PANTHER" id="PTHR46390">
    <property type="entry name" value="MANNOSE-1-PHOSPHATE GUANYLYLTRANSFERASE"/>
    <property type="match status" value="1"/>
</dbReference>
<feature type="domain" description="MannoseP isomerase/GMP-like beta-helix" evidence="10">
    <location>
        <begin position="284"/>
        <end position="330"/>
    </location>
</feature>
<dbReference type="NCBIfam" id="TIGR01479">
    <property type="entry name" value="GMP_PMI"/>
    <property type="match status" value="1"/>
</dbReference>